<dbReference type="VEuPathDB" id="AmoebaDB:EIN_155010"/>
<name>A0A0A1U941_ENTIV</name>
<keyword evidence="2" id="KW-1185">Reference proteome</keyword>
<organism evidence="1 2">
    <name type="scientific">Entamoeba invadens IP1</name>
    <dbReference type="NCBI Taxonomy" id="370355"/>
    <lineage>
        <taxon>Eukaryota</taxon>
        <taxon>Amoebozoa</taxon>
        <taxon>Evosea</taxon>
        <taxon>Archamoebae</taxon>
        <taxon>Mastigamoebida</taxon>
        <taxon>Entamoebidae</taxon>
        <taxon>Entamoeba</taxon>
    </lineage>
</organism>
<gene>
    <name evidence="1" type="ORF">EIN_155010</name>
</gene>
<protein>
    <submittedName>
        <fullName evidence="1">Uncharacterized protein</fullName>
    </submittedName>
</protein>
<evidence type="ECO:0000313" key="1">
    <source>
        <dbReference type="EMBL" id="ELP91404.1"/>
    </source>
</evidence>
<evidence type="ECO:0000313" key="2">
    <source>
        <dbReference type="Proteomes" id="UP000014680"/>
    </source>
</evidence>
<dbReference type="KEGG" id="eiv:EIN_155010"/>
<dbReference type="Proteomes" id="UP000014680">
    <property type="component" value="Unassembled WGS sequence"/>
</dbReference>
<dbReference type="EMBL" id="KB206474">
    <property type="protein sequence ID" value="ELP91404.1"/>
    <property type="molecule type" value="Genomic_DNA"/>
</dbReference>
<dbReference type="RefSeq" id="XP_004258175.1">
    <property type="nucleotide sequence ID" value="XM_004258127.1"/>
</dbReference>
<proteinExistence type="predicted"/>
<reference evidence="1 2" key="1">
    <citation type="submission" date="2012-10" db="EMBL/GenBank/DDBJ databases">
        <authorList>
            <person name="Zafar N."/>
            <person name="Inman J."/>
            <person name="Hall N."/>
            <person name="Lorenzi H."/>
            <person name="Caler E."/>
        </authorList>
    </citation>
    <scope>NUCLEOTIDE SEQUENCE [LARGE SCALE GENOMIC DNA]</scope>
    <source>
        <strain evidence="1 2">IP1</strain>
    </source>
</reference>
<dbReference type="AlphaFoldDB" id="A0A0A1U941"/>
<sequence length="242" mass="27622">MTMKSTKTFTTKISESRTKKALSTASLILFSLNQDAKIKFNSTKESNYAEKVFIGEEFKIEGKVYTRPDFLKTAYLFNNEMHNIIKEAKRKGVRDVTVNYNMLRSMQNSVIPEVKEDQNSKVRNKNREAAFSNFLAVFLLERGFTLVTSTKKMKMSSKTIQFYAWAKIIPPVGNSFSVNENKKVLADVLKGLKNFISVFNIPPDCGSAELLCNIEQQNYLKINRPQKTPSAFQPSKVLFQVI</sequence>
<dbReference type="GeneID" id="14890202"/>
<accession>A0A0A1U941</accession>